<comment type="caution">
    <text evidence="7">The sequence shown here is derived from an EMBL/GenBank/DDBJ whole genome shotgun (WGS) entry which is preliminary data.</text>
</comment>
<dbReference type="InterPro" id="IPR036390">
    <property type="entry name" value="WH_DNA-bd_sf"/>
</dbReference>
<dbReference type="GO" id="GO:0003677">
    <property type="term" value="F:DNA binding"/>
    <property type="evidence" value="ECO:0007669"/>
    <property type="project" value="UniProtKB-KW"/>
</dbReference>
<proteinExistence type="predicted"/>
<dbReference type="SUPFAM" id="SSF46785">
    <property type="entry name" value="Winged helix' DNA-binding domain"/>
    <property type="match status" value="1"/>
</dbReference>
<dbReference type="PROSITE" id="PS51078">
    <property type="entry name" value="ICLR_ED"/>
    <property type="match status" value="1"/>
</dbReference>
<dbReference type="SUPFAM" id="SSF55781">
    <property type="entry name" value="GAF domain-like"/>
    <property type="match status" value="1"/>
</dbReference>
<dbReference type="Gene3D" id="1.10.10.10">
    <property type="entry name" value="Winged helix-like DNA-binding domain superfamily/Winged helix DNA-binding domain"/>
    <property type="match status" value="1"/>
</dbReference>
<evidence type="ECO:0000259" key="6">
    <source>
        <dbReference type="PROSITE" id="PS51078"/>
    </source>
</evidence>
<evidence type="ECO:0000313" key="8">
    <source>
        <dbReference type="Proteomes" id="UP000248012"/>
    </source>
</evidence>
<dbReference type="InterPro" id="IPR005471">
    <property type="entry name" value="Tscrpt_reg_IclR_N"/>
</dbReference>
<dbReference type="OrthoDB" id="1634354at2"/>
<accession>A0A2V4NB41</accession>
<evidence type="ECO:0000256" key="2">
    <source>
        <dbReference type="ARBA" id="ARBA00023125"/>
    </source>
</evidence>
<protein>
    <submittedName>
        <fullName evidence="7">IclR family transcriptional regulator</fullName>
    </submittedName>
</protein>
<dbReference type="EMBL" id="QFVT01000006">
    <property type="protein sequence ID" value="PYC47353.1"/>
    <property type="molecule type" value="Genomic_DNA"/>
</dbReference>
<evidence type="ECO:0000256" key="3">
    <source>
        <dbReference type="ARBA" id="ARBA00023163"/>
    </source>
</evidence>
<dbReference type="Gene3D" id="3.30.450.40">
    <property type="match status" value="1"/>
</dbReference>
<keyword evidence="3" id="KW-0804">Transcription</keyword>
<feature type="domain" description="IclR-ED" evidence="6">
    <location>
        <begin position="88"/>
        <end position="271"/>
    </location>
</feature>
<dbReference type="InterPro" id="IPR050707">
    <property type="entry name" value="HTH_MetabolicPath_Reg"/>
</dbReference>
<name>A0A2V4NB41_9RHOB</name>
<dbReference type="PANTHER" id="PTHR30136:SF35">
    <property type="entry name" value="HTH-TYPE TRANSCRIPTIONAL REGULATOR RV1719"/>
    <property type="match status" value="1"/>
</dbReference>
<feature type="domain" description="HTH iclR-type" evidence="5">
    <location>
        <begin position="25"/>
        <end position="87"/>
    </location>
</feature>
<keyword evidence="8" id="KW-1185">Reference proteome</keyword>
<organism evidence="7 8">
    <name type="scientific">Litorivita pollutaquae</name>
    <dbReference type="NCBI Taxonomy" id="2200892"/>
    <lineage>
        <taxon>Bacteria</taxon>
        <taxon>Pseudomonadati</taxon>
        <taxon>Pseudomonadota</taxon>
        <taxon>Alphaproteobacteria</taxon>
        <taxon>Rhodobacterales</taxon>
        <taxon>Paracoccaceae</taxon>
        <taxon>Litorivita</taxon>
    </lineage>
</organism>
<feature type="region of interest" description="Disordered" evidence="4">
    <location>
        <begin position="1"/>
        <end position="21"/>
    </location>
</feature>
<gene>
    <name evidence="7" type="ORF">DI396_10300</name>
</gene>
<dbReference type="PROSITE" id="PS51077">
    <property type="entry name" value="HTH_ICLR"/>
    <property type="match status" value="1"/>
</dbReference>
<evidence type="ECO:0000256" key="4">
    <source>
        <dbReference type="SAM" id="MobiDB-lite"/>
    </source>
</evidence>
<dbReference type="Pfam" id="PF09339">
    <property type="entry name" value="HTH_IclR"/>
    <property type="match status" value="1"/>
</dbReference>
<sequence>MTQRPEDIPFQTAPNAGPLDTQTSVKSALRTLHVFEFFLLNRRHATAKEIATDLNIPQSSMSMLLRSLKDHGYLDYNERDKTYLPTPRVTLLGAWLDQGPIRDGRLIDALNWLSEETREAVVVATRIGIYSHYIYVIPATGNLRYHIPIGSRRLAATSATGQILLSHLDDEEISAIIRRTNSEIAEVQIDLKKTLETIRAARAAEYAFSRGQVTPGAGAIAVTLPHSIETAGRPLAVSIASLLPTLEQREAEFVEKLTMVREQVAGAKDVS</sequence>
<dbReference type="Pfam" id="PF01614">
    <property type="entry name" value="IclR_C"/>
    <property type="match status" value="1"/>
</dbReference>
<dbReference type="RefSeq" id="WP_110796138.1">
    <property type="nucleotide sequence ID" value="NZ_KZ826485.1"/>
</dbReference>
<dbReference type="PANTHER" id="PTHR30136">
    <property type="entry name" value="HELIX-TURN-HELIX TRANSCRIPTIONAL REGULATOR, ICLR FAMILY"/>
    <property type="match status" value="1"/>
</dbReference>
<evidence type="ECO:0000313" key="7">
    <source>
        <dbReference type="EMBL" id="PYC47353.1"/>
    </source>
</evidence>
<evidence type="ECO:0000256" key="1">
    <source>
        <dbReference type="ARBA" id="ARBA00023015"/>
    </source>
</evidence>
<dbReference type="InterPro" id="IPR029016">
    <property type="entry name" value="GAF-like_dom_sf"/>
</dbReference>
<reference evidence="7 8" key="1">
    <citation type="submission" date="2018-05" db="EMBL/GenBank/DDBJ databases">
        <title>Oceanovita maritima gen. nov., sp. nov., a marine bacterium in the family Rhodobacteraceae isolated from surface seawater of Lundu port Xiamen, China.</title>
        <authorList>
            <person name="Hetharua B.H."/>
            <person name="Min D."/>
            <person name="Liao H."/>
            <person name="Tian Y."/>
        </authorList>
    </citation>
    <scope>NUCLEOTIDE SEQUENCE [LARGE SCALE GENOMIC DNA]</scope>
    <source>
        <strain evidence="7 8">FSX-11</strain>
    </source>
</reference>
<dbReference type="InterPro" id="IPR014757">
    <property type="entry name" value="Tscrpt_reg_IclR_C"/>
</dbReference>
<keyword evidence="2" id="KW-0238">DNA-binding</keyword>
<dbReference type="GO" id="GO:0003700">
    <property type="term" value="F:DNA-binding transcription factor activity"/>
    <property type="evidence" value="ECO:0007669"/>
    <property type="project" value="TreeGrafter"/>
</dbReference>
<dbReference type="AlphaFoldDB" id="A0A2V4NB41"/>
<dbReference type="InterPro" id="IPR036388">
    <property type="entry name" value="WH-like_DNA-bd_sf"/>
</dbReference>
<dbReference type="GO" id="GO:0045892">
    <property type="term" value="P:negative regulation of DNA-templated transcription"/>
    <property type="evidence" value="ECO:0007669"/>
    <property type="project" value="TreeGrafter"/>
</dbReference>
<evidence type="ECO:0000259" key="5">
    <source>
        <dbReference type="PROSITE" id="PS51077"/>
    </source>
</evidence>
<keyword evidence="1" id="KW-0805">Transcription regulation</keyword>
<dbReference type="Proteomes" id="UP000248012">
    <property type="component" value="Unassembled WGS sequence"/>
</dbReference>